<evidence type="ECO:0000256" key="5">
    <source>
        <dbReference type="ARBA" id="ARBA00023069"/>
    </source>
</evidence>
<dbReference type="SUPFAM" id="SSF89009">
    <property type="entry name" value="GAT-like domain"/>
    <property type="match status" value="1"/>
</dbReference>
<dbReference type="GO" id="GO:0030276">
    <property type="term" value="F:clathrin binding"/>
    <property type="evidence" value="ECO:0007669"/>
    <property type="project" value="InterPro"/>
</dbReference>
<dbReference type="OrthoDB" id="44015at2759"/>
<comment type="similarity">
    <text evidence="3">Belongs to the PICALM/SNAP91 family.</text>
</comment>
<dbReference type="CDD" id="cd16985">
    <property type="entry name" value="ANTH_N_AP180"/>
    <property type="match status" value="1"/>
</dbReference>
<feature type="coiled-coil region" evidence="7">
    <location>
        <begin position="1001"/>
        <end position="1142"/>
    </location>
</feature>
<accession>A0A4Z2DIC3</accession>
<evidence type="ECO:0000256" key="8">
    <source>
        <dbReference type="SAM" id="MobiDB-lite"/>
    </source>
</evidence>
<gene>
    <name evidence="11" type="ORF">EWB00_000622</name>
</gene>
<feature type="compositionally biased region" description="Polar residues" evidence="8">
    <location>
        <begin position="337"/>
        <end position="389"/>
    </location>
</feature>
<name>A0A4Z2DIC3_SCHJA</name>
<feature type="compositionally biased region" description="Low complexity" evidence="8">
    <location>
        <begin position="1744"/>
        <end position="1755"/>
    </location>
</feature>
<dbReference type="STRING" id="6182.A0A4Z2DIC3"/>
<evidence type="ECO:0000313" key="12">
    <source>
        <dbReference type="Proteomes" id="UP000311919"/>
    </source>
</evidence>
<dbReference type="PANTHER" id="PTHR14240:SF1">
    <property type="entry name" value="PROTEIN FANTOM-RELATED"/>
    <property type="match status" value="1"/>
</dbReference>
<dbReference type="InterPro" id="IPR000008">
    <property type="entry name" value="C2_dom"/>
</dbReference>
<evidence type="ECO:0000256" key="2">
    <source>
        <dbReference type="ARBA" id="ARBA00006042"/>
    </source>
</evidence>
<dbReference type="InterPro" id="IPR011417">
    <property type="entry name" value="ANTH_dom"/>
</dbReference>
<feature type="region of interest" description="Disordered" evidence="8">
    <location>
        <begin position="542"/>
        <end position="570"/>
    </location>
</feature>
<keyword evidence="12" id="KW-1185">Reference proteome</keyword>
<feature type="region of interest" description="Disordered" evidence="8">
    <location>
        <begin position="1155"/>
        <end position="1178"/>
    </location>
</feature>
<dbReference type="InterPro" id="IPR014712">
    <property type="entry name" value="ANTH_dom_sf"/>
</dbReference>
<evidence type="ECO:0000256" key="7">
    <source>
        <dbReference type="SAM" id="Coils"/>
    </source>
</evidence>
<dbReference type="InterPro" id="IPR035892">
    <property type="entry name" value="C2_domain_sf"/>
</dbReference>
<dbReference type="Proteomes" id="UP000311919">
    <property type="component" value="Unassembled WGS sequence"/>
</dbReference>
<evidence type="ECO:0000256" key="3">
    <source>
        <dbReference type="ARBA" id="ARBA00008011"/>
    </source>
</evidence>
<protein>
    <submittedName>
        <fullName evidence="11">Phosphatidylinositol-binding clathrin assembly protein</fullName>
    </submittedName>
</protein>
<dbReference type="InterPro" id="IPR031139">
    <property type="entry name" value="RPGRIP1_fam"/>
</dbReference>
<dbReference type="InterPro" id="IPR008942">
    <property type="entry name" value="ENTH_VHS"/>
</dbReference>
<evidence type="ECO:0000256" key="4">
    <source>
        <dbReference type="ARBA" id="ARBA00023054"/>
    </source>
</evidence>
<comment type="similarity">
    <text evidence="2">Belongs to the RPGRIP1 family.</text>
</comment>
<dbReference type="Gene3D" id="1.20.58.150">
    <property type="entry name" value="ANTH domain"/>
    <property type="match status" value="1"/>
</dbReference>
<dbReference type="Pfam" id="PF11618">
    <property type="entry name" value="C2-C2_1"/>
    <property type="match status" value="1"/>
</dbReference>
<keyword evidence="6" id="KW-0966">Cell projection</keyword>
<evidence type="ECO:0000313" key="11">
    <source>
        <dbReference type="EMBL" id="TNN16243.1"/>
    </source>
</evidence>
<feature type="region of interest" description="Disordered" evidence="8">
    <location>
        <begin position="304"/>
        <end position="389"/>
    </location>
</feature>
<dbReference type="Pfam" id="PF07651">
    <property type="entry name" value="ANTH"/>
    <property type="match status" value="1"/>
</dbReference>
<feature type="compositionally biased region" description="Polar residues" evidence="8">
    <location>
        <begin position="475"/>
        <end position="490"/>
    </location>
</feature>
<feature type="compositionally biased region" description="Low complexity" evidence="8">
    <location>
        <begin position="453"/>
        <end position="464"/>
    </location>
</feature>
<dbReference type="GO" id="GO:0035869">
    <property type="term" value="C:ciliary transition zone"/>
    <property type="evidence" value="ECO:0007669"/>
    <property type="project" value="TreeGrafter"/>
</dbReference>
<reference evidence="11 12" key="1">
    <citation type="submission" date="2019-03" db="EMBL/GenBank/DDBJ databases">
        <title>An improved genome assembly of the fluke Schistosoma japonicum.</title>
        <authorList>
            <person name="Hu W."/>
            <person name="Luo F."/>
            <person name="Yin M."/>
            <person name="Mo X."/>
            <person name="Sun C."/>
            <person name="Wu Q."/>
            <person name="Zhu B."/>
            <person name="Xiang M."/>
            <person name="Wang J."/>
            <person name="Wang Y."/>
            <person name="Zhang T."/>
            <person name="Xu B."/>
            <person name="Zheng H."/>
            <person name="Feng Z."/>
        </authorList>
    </citation>
    <scope>NUCLEOTIDE SEQUENCE [LARGE SCALE GENOMIC DNA]</scope>
    <source>
        <strain evidence="11">HuSjv2</strain>
        <tissue evidence="11">Worms</tissue>
    </source>
</reference>
<dbReference type="PANTHER" id="PTHR14240">
    <property type="entry name" value="RETINITIS PIGMENTOSA GTPASE REGULATOR-INTERACTING PROTEIN"/>
    <property type="match status" value="1"/>
</dbReference>
<dbReference type="CDD" id="cd00030">
    <property type="entry name" value="C2"/>
    <property type="match status" value="1"/>
</dbReference>
<feature type="domain" description="C2" evidence="9">
    <location>
        <begin position="1523"/>
        <end position="1653"/>
    </location>
</feature>
<keyword evidence="5" id="KW-0969">Cilium</keyword>
<dbReference type="GO" id="GO:0005545">
    <property type="term" value="F:1-phosphatidylinositol binding"/>
    <property type="evidence" value="ECO:0007669"/>
    <property type="project" value="InterPro"/>
</dbReference>
<feature type="coiled-coil region" evidence="7">
    <location>
        <begin position="1260"/>
        <end position="1326"/>
    </location>
</feature>
<comment type="caution">
    <text evidence="11">The sequence shown here is derived from an EMBL/GenBank/DDBJ whole genome shotgun (WGS) entry which is preliminary data.</text>
</comment>
<dbReference type="GO" id="GO:0030136">
    <property type="term" value="C:clathrin-coated vesicle"/>
    <property type="evidence" value="ECO:0007669"/>
    <property type="project" value="InterPro"/>
</dbReference>
<dbReference type="PROSITE" id="PS50942">
    <property type="entry name" value="ENTH"/>
    <property type="match status" value="1"/>
</dbReference>
<proteinExistence type="inferred from homology"/>
<dbReference type="GO" id="GO:1905515">
    <property type="term" value="P:non-motile cilium assembly"/>
    <property type="evidence" value="ECO:0007669"/>
    <property type="project" value="TreeGrafter"/>
</dbReference>
<feature type="coiled-coil region" evidence="7">
    <location>
        <begin position="934"/>
        <end position="975"/>
    </location>
</feature>
<feature type="region of interest" description="Disordered" evidence="8">
    <location>
        <begin position="436"/>
        <end position="496"/>
    </location>
</feature>
<evidence type="ECO:0000256" key="1">
    <source>
        <dbReference type="ARBA" id="ARBA00004138"/>
    </source>
</evidence>
<feature type="domain" description="ENTH" evidence="10">
    <location>
        <begin position="30"/>
        <end position="161"/>
    </location>
</feature>
<evidence type="ECO:0000259" key="10">
    <source>
        <dbReference type="PROSITE" id="PS50942"/>
    </source>
</evidence>
<dbReference type="InterPro" id="IPR013809">
    <property type="entry name" value="ENTH"/>
</dbReference>
<evidence type="ECO:0000256" key="6">
    <source>
        <dbReference type="ARBA" id="ARBA00023273"/>
    </source>
</evidence>
<feature type="region of interest" description="Disordered" evidence="8">
    <location>
        <begin position="1728"/>
        <end position="1755"/>
    </location>
</feature>
<dbReference type="FunFam" id="1.25.40.90:FF:000017">
    <property type="entry name" value="Phosphatidylinositol-binding clathrin assembly protein LAP"/>
    <property type="match status" value="1"/>
</dbReference>
<feature type="coiled-coil region" evidence="7">
    <location>
        <begin position="864"/>
        <end position="898"/>
    </location>
</feature>
<dbReference type="SUPFAM" id="SSF48464">
    <property type="entry name" value="ENTH/VHS domain"/>
    <property type="match status" value="1"/>
</dbReference>
<dbReference type="PROSITE" id="PS50004">
    <property type="entry name" value="C2"/>
    <property type="match status" value="1"/>
</dbReference>
<organism evidence="11 12">
    <name type="scientific">Schistosoma japonicum</name>
    <name type="common">Blood fluke</name>
    <dbReference type="NCBI Taxonomy" id="6182"/>
    <lineage>
        <taxon>Eukaryota</taxon>
        <taxon>Metazoa</taxon>
        <taxon>Spiralia</taxon>
        <taxon>Lophotrochozoa</taxon>
        <taxon>Platyhelminthes</taxon>
        <taxon>Trematoda</taxon>
        <taxon>Digenea</taxon>
        <taxon>Strigeidida</taxon>
        <taxon>Schistosomatoidea</taxon>
        <taxon>Schistosomatidae</taxon>
        <taxon>Schistosoma</taxon>
    </lineage>
</organism>
<evidence type="ECO:0000259" key="9">
    <source>
        <dbReference type="PROSITE" id="PS50004"/>
    </source>
</evidence>
<dbReference type="GO" id="GO:0005856">
    <property type="term" value="C:cytoskeleton"/>
    <property type="evidence" value="ECO:0007669"/>
    <property type="project" value="UniProtKB-ARBA"/>
</dbReference>
<comment type="subcellular location">
    <subcellularLocation>
        <location evidence="1">Cell projection</location>
        <location evidence="1">Cilium</location>
    </subcellularLocation>
</comment>
<dbReference type="Gene3D" id="2.60.40.150">
    <property type="entry name" value="C2 domain"/>
    <property type="match status" value="2"/>
</dbReference>
<dbReference type="SMART" id="SM00273">
    <property type="entry name" value="ENTH"/>
    <property type="match status" value="1"/>
</dbReference>
<feature type="non-terminal residue" evidence="11">
    <location>
        <position position="1796"/>
    </location>
</feature>
<dbReference type="EMBL" id="SKCS01000123">
    <property type="protein sequence ID" value="TNN16243.1"/>
    <property type="molecule type" value="Genomic_DNA"/>
</dbReference>
<dbReference type="GO" id="GO:0048268">
    <property type="term" value="P:clathrin coat assembly"/>
    <property type="evidence" value="ECO:0007669"/>
    <property type="project" value="InterPro"/>
</dbReference>
<dbReference type="SUPFAM" id="SSF49562">
    <property type="entry name" value="C2 domain (Calcium/lipid-binding domain, CaLB)"/>
    <property type="match status" value="2"/>
</dbReference>
<feature type="compositionally biased region" description="Basic and acidic residues" evidence="8">
    <location>
        <begin position="1728"/>
        <end position="1738"/>
    </location>
</feature>
<dbReference type="InterPro" id="IPR021656">
    <property type="entry name" value="C2-C2_1"/>
</dbReference>
<keyword evidence="4 7" id="KW-0175">Coiled coil</keyword>
<sequence>MSAKAASKVVKQLAGSGTGQSLMDRVTQAKYSLAGSGLGKVVAKATTEEIGAPKKKHIDYLVNCSNEPNVSIPLLAGLLVERTQEKSWVIVFKALITTHNLMNFGNEKFSHYLASNNCPVDLPHFNDKTSSQSYEMSIFIRKYSKYLSEKIASYRAMAFDFCKVKRGRDDGVLRTMPVDKLLKGLPVMQSQILTLLEFDAMEKDLNNAIINAAFLLLYKDLIRLFASYNEGMINLIEKYFSLKRRQCRLGMDLYHAFPGLLSKLTEFLTLAESLGIGDKDSLGLQPVPEKVIQAMEQHLQILESKKGSDEEGEDSSNARASTKPGVPKKPTLVVPIPNQTANPTEANKSATRTHTDDMSNVNWVDKPNGSTNIEGVSEQLNDSTDSTSSHPAVIINDEDGLPSALQEEIIATARGHLNETLVKSTEAVKRSIQHGAGNIPVHTQLGRSEHRTVSVPPTRSRSPSPARPPPASPSHNVVTTPKQPSISVSDSEAIEDDNEEQLKINRTKHNLSLLGLNQEANAQTGASSVCASPFAGDEEPVAPVTDTTTSWSDKPPAHMEPVHGTGVSSTKPSAIDDLLGLDLLSTDPIPQTDIKPIHISVHQIASTGDDNATTSVVSIDTTAASSTSHVAVFDDLLSLDPLLEKDSNSDGAAANTYQPPTNPPGLFNNSLPAGLKPVPSTVPIRPAVVLSASQNKNPLDALDSTLSNLASSLGGQQAWGSTNMKKKPLAESEKPTNNITYWITTSYSHPLYAKYPAALNSLKIIKLGVEVATADPLSNVTTNDSNYHYIITKDKKLFNSMEYKNSVSSWSKERLEDQYLRLYDDYLTLKKHACKQEERIKKMSTKILRLANDKKESDPNVVWKEDYQEQIEILERKNASLTRKLTLLQNQLNVHKQRITSTPLSARKISSATNQTTSRNSCIEEKSLQNANVIQTLRLQNTAFEKTIQKLSEQLKERDELINQLKQELQFKEKLHTNDLVELNEQVTSKQRVVLQENLDLIRAQRELREKQLQITNLEVRIREAESNYEITKSTNHQLVNEIERLTRETTQLEQKLFRLESENNSSSKQQLKILELQYAYDDAKRENQVLKESNEKLLANAFSTKPDQNWTLKEQRLRGQINHLEIMVHDLQQQLQKEQYQRQNDLPVKEQIISSEQQSNRLESTPMKQENKTSCQDQPAVIPTTTTTTQMFAQITGYTVEELEEAVMILRERKSKVQSTDGGLLNLSEQDRDSLKQLTEADTLHVDTIVELDKTRKLLNIQYKINKDYQNEINELTNRFNEYKCESEQCLNEYNQLLNIRTIHIKQLEKQLNEFNYNLTINKRKLHMGQLTLSSTVLDKYQLKLFNSIDKKKKDSTNEELNSIFLTWDFYDFETQTTPIMLIVQNSIDINMTIQYPIEVNDTFMNYLLKEPCIVEMHQVVNSNYHTIANGTLNFSQLFTGKDDTIEMTGQGSVIRRQGQLDLFLNFTSDNRSNSKETKGSTDTIKLGTLNYWIRLCAPIPDSIKLYKERFQQLLGFTLIHKDTSSHQQLFPLINLSQNTLTIKIIKITNLSITSKTNRTDYLPSIYFVYQFYNELEYASDIVKENKAPIFNDYHTIQLEMNDKLDNYLRTESLKIYILDNTDPVPETSCLGLATIPLIGLIHNTQQIDGIFEIFSLINFKQQSFKQLRKYDNSISNNLPSCGLLHLKMYWQKPYTTTNCKTVVYNQLNMEESNDLEMEPVKEAAEKPYKDQPKFSKENNLQPSSSFNTSFTSPVDKLHSSSNSSYSLTTKSQLTNDVDQVSSRIPEKIVNKQII</sequence>
<dbReference type="Gene3D" id="1.25.40.90">
    <property type="match status" value="1"/>
</dbReference>